<sequence>MLGDGKGGQRSTDLGLEAATEVQQRGRKVRLTALIRTGHGQELLWVATGCRRRDGRGGAVSTGWTELENGQRAAGRLGFCDDGGAMVNLREDGLKL</sequence>
<gene>
    <name evidence="1" type="ORF">M0R45_015990</name>
</gene>
<keyword evidence="2" id="KW-1185">Reference proteome</keyword>
<reference evidence="1 2" key="1">
    <citation type="journal article" date="2023" name="G3 (Bethesda)">
        <title>A chromosome-length genome assembly and annotation of blackberry (Rubus argutus, cv. 'Hillquist').</title>
        <authorList>
            <person name="Bruna T."/>
            <person name="Aryal R."/>
            <person name="Dudchenko O."/>
            <person name="Sargent D.J."/>
            <person name="Mead D."/>
            <person name="Buti M."/>
            <person name="Cavallini A."/>
            <person name="Hytonen T."/>
            <person name="Andres J."/>
            <person name="Pham M."/>
            <person name="Weisz D."/>
            <person name="Mascagni F."/>
            <person name="Usai G."/>
            <person name="Natali L."/>
            <person name="Bassil N."/>
            <person name="Fernandez G.E."/>
            <person name="Lomsadze A."/>
            <person name="Armour M."/>
            <person name="Olukolu B."/>
            <person name="Poorten T."/>
            <person name="Britton C."/>
            <person name="Davik J."/>
            <person name="Ashrafi H."/>
            <person name="Aiden E.L."/>
            <person name="Borodovsky M."/>
            <person name="Worthington M."/>
        </authorList>
    </citation>
    <scope>NUCLEOTIDE SEQUENCE [LARGE SCALE GENOMIC DNA]</scope>
    <source>
        <strain evidence="1">PI 553951</strain>
    </source>
</reference>
<dbReference type="EMBL" id="JBEDUW010000003">
    <property type="protein sequence ID" value="KAK9939291.1"/>
    <property type="molecule type" value="Genomic_DNA"/>
</dbReference>
<organism evidence="1 2">
    <name type="scientific">Rubus argutus</name>
    <name type="common">Southern blackberry</name>
    <dbReference type="NCBI Taxonomy" id="59490"/>
    <lineage>
        <taxon>Eukaryota</taxon>
        <taxon>Viridiplantae</taxon>
        <taxon>Streptophyta</taxon>
        <taxon>Embryophyta</taxon>
        <taxon>Tracheophyta</taxon>
        <taxon>Spermatophyta</taxon>
        <taxon>Magnoliopsida</taxon>
        <taxon>eudicotyledons</taxon>
        <taxon>Gunneridae</taxon>
        <taxon>Pentapetalae</taxon>
        <taxon>rosids</taxon>
        <taxon>fabids</taxon>
        <taxon>Rosales</taxon>
        <taxon>Rosaceae</taxon>
        <taxon>Rosoideae</taxon>
        <taxon>Rosoideae incertae sedis</taxon>
        <taxon>Rubus</taxon>
    </lineage>
</organism>
<protein>
    <submittedName>
        <fullName evidence="1">Uncharacterized protein</fullName>
    </submittedName>
</protein>
<name>A0AAW1XSE2_RUBAR</name>
<proteinExistence type="predicted"/>
<evidence type="ECO:0000313" key="1">
    <source>
        <dbReference type="EMBL" id="KAK9939291.1"/>
    </source>
</evidence>
<evidence type="ECO:0000313" key="2">
    <source>
        <dbReference type="Proteomes" id="UP001457282"/>
    </source>
</evidence>
<comment type="caution">
    <text evidence="1">The sequence shown here is derived from an EMBL/GenBank/DDBJ whole genome shotgun (WGS) entry which is preliminary data.</text>
</comment>
<dbReference type="AlphaFoldDB" id="A0AAW1XSE2"/>
<accession>A0AAW1XSE2</accession>
<dbReference type="Proteomes" id="UP001457282">
    <property type="component" value="Unassembled WGS sequence"/>
</dbReference>